<dbReference type="InterPro" id="IPR012296">
    <property type="entry name" value="Nuclease_put_TT1808"/>
</dbReference>
<accession>D7C2Y0</accession>
<evidence type="ECO:0000259" key="1">
    <source>
        <dbReference type="Pfam" id="PF05685"/>
    </source>
</evidence>
<dbReference type="eggNOG" id="COG4636">
    <property type="taxonomic scope" value="Bacteria"/>
</dbReference>
<sequence length="154" mass="16878">MIPAPGAKHQRASSRLWHVLDAAAEAAGAPVEVLKTVNVVLPEGLFIPDIAVVDARTVDEDPVACEAEAVLLVVVVSSPASRRIDRLFKPPFYADGGIEHLWRLELEPVPALIVSQLENGRYMERTVAEEGRMTLIEKPFPVEADPAALVRRKR</sequence>
<keyword evidence="3" id="KW-1185">Reference proteome</keyword>
<dbReference type="KEGG" id="sbh:SBI_04922"/>
<dbReference type="Proteomes" id="UP000000377">
    <property type="component" value="Chromosome"/>
</dbReference>
<feature type="domain" description="Putative restriction endonuclease" evidence="1">
    <location>
        <begin position="2"/>
        <end position="143"/>
    </location>
</feature>
<dbReference type="Pfam" id="PF05685">
    <property type="entry name" value="Uma2"/>
    <property type="match status" value="1"/>
</dbReference>
<organism evidence="2 3">
    <name type="scientific">Streptomyces bingchenggensis (strain BCW-1)</name>
    <dbReference type="NCBI Taxonomy" id="749414"/>
    <lineage>
        <taxon>Bacteria</taxon>
        <taxon>Bacillati</taxon>
        <taxon>Actinomycetota</taxon>
        <taxon>Actinomycetes</taxon>
        <taxon>Kitasatosporales</taxon>
        <taxon>Streptomycetaceae</taxon>
        <taxon>Streptomyces</taxon>
    </lineage>
</organism>
<dbReference type="STRING" id="749414.SBI_04922"/>
<gene>
    <name evidence="2" type="ordered locus">SBI_04922</name>
</gene>
<dbReference type="InterPro" id="IPR008538">
    <property type="entry name" value="Uma2"/>
</dbReference>
<dbReference type="AlphaFoldDB" id="D7C2Y0"/>
<dbReference type="EMBL" id="CP002047">
    <property type="protein sequence ID" value="ADI08042.1"/>
    <property type="molecule type" value="Genomic_DNA"/>
</dbReference>
<dbReference type="RefSeq" id="WP_014177511.1">
    <property type="nucleotide sequence ID" value="NC_016582.1"/>
</dbReference>
<dbReference type="InterPro" id="IPR011335">
    <property type="entry name" value="Restrct_endonuc-II-like"/>
</dbReference>
<protein>
    <recommendedName>
        <fullName evidence="1">Putative restriction endonuclease domain-containing protein</fullName>
    </recommendedName>
</protein>
<dbReference type="Gene3D" id="3.90.1570.10">
    <property type="entry name" value="tt1808, chain A"/>
    <property type="match status" value="1"/>
</dbReference>
<reference evidence="2 3" key="1">
    <citation type="journal article" date="2010" name="J. Bacteriol.">
        <title>Genome sequence of the milbemycin-producing bacterium Streptomyces bingchenggensis.</title>
        <authorList>
            <person name="Wang X.J."/>
            <person name="Yan Y.J."/>
            <person name="Zhang B."/>
            <person name="An J."/>
            <person name="Wang J.J."/>
            <person name="Tian J."/>
            <person name="Jiang L."/>
            <person name="Chen Y.H."/>
            <person name="Huang S.X."/>
            <person name="Yin M."/>
            <person name="Zhang J."/>
            <person name="Gao A.L."/>
            <person name="Liu C.X."/>
            <person name="Zhu Z.X."/>
            <person name="Xiang W.S."/>
        </authorList>
    </citation>
    <scope>NUCLEOTIDE SEQUENCE [LARGE SCALE GENOMIC DNA]</scope>
    <source>
        <strain evidence="2 3">BCW-1</strain>
    </source>
</reference>
<name>D7C2Y0_STRBB</name>
<dbReference type="HOGENOM" id="CLU_076312_4_0_11"/>
<dbReference type="PATRIC" id="fig|749414.3.peg.5088"/>
<proteinExistence type="predicted"/>
<dbReference type="SUPFAM" id="SSF52980">
    <property type="entry name" value="Restriction endonuclease-like"/>
    <property type="match status" value="1"/>
</dbReference>
<evidence type="ECO:0000313" key="3">
    <source>
        <dbReference type="Proteomes" id="UP000000377"/>
    </source>
</evidence>
<evidence type="ECO:0000313" key="2">
    <source>
        <dbReference type="EMBL" id="ADI08042.1"/>
    </source>
</evidence>